<sequence>MPRLISASSGLGTGLSAEVLQLSNDLLDNLRRDGASRICMSDPHEKMSHAHSRDRDDSRMGVMVFEAWHRQREVPRALLDDARPGHLWSECDCATTHCTIRACRRERGRCRSSRTVGRRRVEYSDGAWDALEHCPSVDAA</sequence>
<dbReference type="Proteomes" id="UP000321225">
    <property type="component" value="Unassembled WGS sequence"/>
</dbReference>
<evidence type="ECO:0000313" key="2">
    <source>
        <dbReference type="Proteomes" id="UP000321225"/>
    </source>
</evidence>
<proteinExistence type="predicted"/>
<evidence type="ECO:0000313" key="1">
    <source>
        <dbReference type="EMBL" id="GEK85185.1"/>
    </source>
</evidence>
<gene>
    <name evidence="1" type="ORF">MAE01_03610</name>
</gene>
<organism evidence="1 2">
    <name type="scientific">Microbacterium aerolatum</name>
    <dbReference type="NCBI Taxonomy" id="153731"/>
    <lineage>
        <taxon>Bacteria</taxon>
        <taxon>Bacillati</taxon>
        <taxon>Actinomycetota</taxon>
        <taxon>Actinomycetes</taxon>
        <taxon>Micrococcales</taxon>
        <taxon>Microbacteriaceae</taxon>
        <taxon>Microbacterium</taxon>
    </lineage>
</organism>
<dbReference type="AlphaFoldDB" id="A0A511AAH5"/>
<name>A0A511AAH5_9MICO</name>
<reference evidence="1 2" key="1">
    <citation type="submission" date="2019-07" db="EMBL/GenBank/DDBJ databases">
        <title>Whole genome shotgun sequence of Microbacterium aerolatum NBRC 103071.</title>
        <authorList>
            <person name="Hosoyama A."/>
            <person name="Uohara A."/>
            <person name="Ohji S."/>
            <person name="Ichikawa N."/>
        </authorList>
    </citation>
    <scope>NUCLEOTIDE SEQUENCE [LARGE SCALE GENOMIC DNA]</scope>
    <source>
        <strain evidence="1 2">NBRC 103071</strain>
    </source>
</reference>
<dbReference type="EMBL" id="BJUW01000001">
    <property type="protein sequence ID" value="GEK85185.1"/>
    <property type="molecule type" value="Genomic_DNA"/>
</dbReference>
<comment type="caution">
    <text evidence="1">The sequence shown here is derived from an EMBL/GenBank/DDBJ whole genome shotgun (WGS) entry which is preliminary data.</text>
</comment>
<protein>
    <submittedName>
        <fullName evidence="1">Uncharacterized protein</fullName>
    </submittedName>
</protein>
<keyword evidence="2" id="KW-1185">Reference proteome</keyword>
<accession>A0A511AAH5</accession>